<evidence type="ECO:0000256" key="6">
    <source>
        <dbReference type="ARBA" id="ARBA00022679"/>
    </source>
</evidence>
<evidence type="ECO:0000256" key="9">
    <source>
        <dbReference type="ARBA" id="ARBA00022803"/>
    </source>
</evidence>
<organism evidence="17 18">
    <name type="scientific">Paragonimus westermani</name>
    <dbReference type="NCBI Taxonomy" id="34504"/>
    <lineage>
        <taxon>Eukaryota</taxon>
        <taxon>Metazoa</taxon>
        <taxon>Spiralia</taxon>
        <taxon>Lophotrochozoa</taxon>
        <taxon>Platyhelminthes</taxon>
        <taxon>Trematoda</taxon>
        <taxon>Digenea</taxon>
        <taxon>Plagiorchiida</taxon>
        <taxon>Troglotremata</taxon>
        <taxon>Troglotrematidae</taxon>
        <taxon>Paragonimus</taxon>
    </lineage>
</organism>
<dbReference type="SMART" id="SM00028">
    <property type="entry name" value="TPR"/>
    <property type="match status" value="9"/>
</dbReference>
<keyword evidence="18" id="KW-1185">Reference proteome</keyword>
<proteinExistence type="inferred from homology"/>
<dbReference type="InterPro" id="IPR019734">
    <property type="entry name" value="TPR_rpt"/>
</dbReference>
<feature type="repeat" description="TPR" evidence="13">
    <location>
        <begin position="503"/>
        <end position="536"/>
    </location>
</feature>
<feature type="signal peptide" evidence="15">
    <location>
        <begin position="1"/>
        <end position="23"/>
    </location>
</feature>
<feature type="repeat" description="TPR" evidence="13">
    <location>
        <begin position="655"/>
        <end position="688"/>
    </location>
</feature>
<dbReference type="Pfam" id="PF13174">
    <property type="entry name" value="TPR_6"/>
    <property type="match status" value="1"/>
</dbReference>
<dbReference type="PANTHER" id="PTHR44395">
    <property type="match status" value="1"/>
</dbReference>
<feature type="chain" id="PRO_5035791144" description="dolichyl-phosphate-mannose--protein mannosyltransferase" evidence="15">
    <location>
        <begin position="24"/>
        <end position="880"/>
    </location>
</feature>
<evidence type="ECO:0000256" key="2">
    <source>
        <dbReference type="ARBA" id="ARBA00004240"/>
    </source>
</evidence>
<feature type="transmembrane region" description="Helical" evidence="14">
    <location>
        <begin position="164"/>
        <end position="183"/>
    </location>
</feature>
<keyword evidence="15" id="KW-0732">Signal</keyword>
<dbReference type="GO" id="GO:0005783">
    <property type="term" value="C:endoplasmic reticulum"/>
    <property type="evidence" value="ECO:0007669"/>
    <property type="project" value="UniProtKB-SubCell"/>
</dbReference>
<feature type="transmembrane region" description="Helical" evidence="14">
    <location>
        <begin position="87"/>
        <end position="105"/>
    </location>
</feature>
<evidence type="ECO:0000256" key="14">
    <source>
        <dbReference type="SAM" id="Phobius"/>
    </source>
</evidence>
<dbReference type="Pfam" id="PF13181">
    <property type="entry name" value="TPR_8"/>
    <property type="match status" value="1"/>
</dbReference>
<keyword evidence="11 14" id="KW-1133">Transmembrane helix</keyword>
<feature type="repeat" description="TPR" evidence="13">
    <location>
        <begin position="621"/>
        <end position="654"/>
    </location>
</feature>
<keyword evidence="7 14" id="KW-0812">Transmembrane</keyword>
<evidence type="ECO:0000256" key="13">
    <source>
        <dbReference type="PROSITE-ProRule" id="PRU00339"/>
    </source>
</evidence>
<feature type="transmembrane region" description="Helical" evidence="14">
    <location>
        <begin position="348"/>
        <end position="368"/>
    </location>
</feature>
<feature type="transmembrane region" description="Helical" evidence="14">
    <location>
        <begin position="266"/>
        <end position="284"/>
    </location>
</feature>
<dbReference type="InterPro" id="IPR013618">
    <property type="entry name" value="TMTC_DUF1736"/>
</dbReference>
<keyword evidence="9 13" id="KW-0802">TPR repeat</keyword>
<sequence>MKCWRELLVFTVAILVYLNSLRCGFVFDDVSAIKENQDLRPTTNWTDVFHNDFWGTPMIQERSHKSYRPITVLTFRVNYLLHELNPVGYHALNVILHALVAVLLFRLSNERLTLTGAFITSLYFAVHPIHTEAVTGVVGRAELLSATISLSILLYYNRIRSSGLFVYWRGILILGSLLVVGTLCKEQAITVVGILCAGELIIAYRSCLSQLAGKQPLCMHLFGTSTTKWLRHPFKASRERSNQQEDSPILVINRALLLTVFQSRHMYGLFALVVCAIGVMFFRIRIMGSQLPNFTEFDNPAAHARPLVRRLTHLYLIPVNLWLLFCPSGLCADWTLGSLRLITGWFDLRNLFTLLTFCILLLVSLLALHPKTETEHSKTLVIALSLMVFPFLPASNLFFPVGFVIAERVLYTPSLGFSLLFGLGYQTLRSYSANAIYKRKIKETTITGDRKPFSTNSKQKALADSIAFFILTTFAMKTIHRNFDWTDEYSLFTSALKVNPTNAKMWNNVGHALEAKGEFHQALGYFQQAVRVQPNDIGARINVGRTYVNLGMPREAEEAYFGALEYFPKPKKGETYYTRVAPKDLMVFINLANLYLNKTPPQLDDAARLLRRAISLRSDFVDAYQNYGSVLIKQGKLEEAEDAYRTAIVYQQRNPDLYYNLGVVLLETGRSADGVENLNKALLLKPDHAPSLFALASTLTDSTDAAKREEGRRMLEQLASRDYETSKVNFALGMIETDLRNFTKAAMHYEKTLQLDKQHRSALFNLALLSRNQLNDSERAVPLLERLIQIYPDHVKSYILLGDIELTERKRPEVASKLFRRAVQLAPANVQAKHNLCVALAEDDELEESEKCLLEAVAMAPADEYLREHLAIVRRRLKSD</sequence>
<evidence type="ECO:0000256" key="12">
    <source>
        <dbReference type="ARBA" id="ARBA00023136"/>
    </source>
</evidence>
<protein>
    <recommendedName>
        <fullName evidence="5">dolichyl-phosphate-mannose--protein mannosyltransferase</fullName>
        <ecNumber evidence="5">2.4.1.109</ecNumber>
    </recommendedName>
</protein>
<dbReference type="GO" id="GO:0016020">
    <property type="term" value="C:membrane"/>
    <property type="evidence" value="ECO:0007669"/>
    <property type="project" value="UniProtKB-SubCell"/>
</dbReference>
<evidence type="ECO:0000256" key="8">
    <source>
        <dbReference type="ARBA" id="ARBA00022737"/>
    </source>
</evidence>
<dbReference type="PANTHER" id="PTHR44395:SF1">
    <property type="entry name" value="PROTEIN O-MANNOSYL-TRANSFERASE TMTC3"/>
    <property type="match status" value="1"/>
</dbReference>
<accession>A0A8T0DAX4</accession>
<evidence type="ECO:0000313" key="17">
    <source>
        <dbReference type="EMBL" id="KAF8565005.1"/>
    </source>
</evidence>
<dbReference type="GO" id="GO:0004169">
    <property type="term" value="F:dolichyl-phosphate-mannose-protein mannosyltransferase activity"/>
    <property type="evidence" value="ECO:0007669"/>
    <property type="project" value="UniProtKB-EC"/>
</dbReference>
<evidence type="ECO:0000256" key="15">
    <source>
        <dbReference type="SAM" id="SignalP"/>
    </source>
</evidence>
<dbReference type="PROSITE" id="PS50005">
    <property type="entry name" value="TPR"/>
    <property type="match status" value="4"/>
</dbReference>
<comment type="pathway">
    <text evidence="3">Protein modification; protein glycosylation.</text>
</comment>
<evidence type="ECO:0000256" key="10">
    <source>
        <dbReference type="ARBA" id="ARBA00022824"/>
    </source>
</evidence>
<keyword evidence="10" id="KW-0256">Endoplasmic reticulum</keyword>
<evidence type="ECO:0000256" key="7">
    <source>
        <dbReference type="ARBA" id="ARBA00022692"/>
    </source>
</evidence>
<feature type="domain" description="DUF1736" evidence="16">
    <location>
        <begin position="289"/>
        <end position="360"/>
    </location>
</feature>
<dbReference type="Pfam" id="PF13414">
    <property type="entry name" value="TPR_11"/>
    <property type="match status" value="1"/>
</dbReference>
<dbReference type="SUPFAM" id="SSF48452">
    <property type="entry name" value="TPR-like"/>
    <property type="match status" value="2"/>
</dbReference>
<evidence type="ECO:0000259" key="16">
    <source>
        <dbReference type="Pfam" id="PF08409"/>
    </source>
</evidence>
<evidence type="ECO:0000256" key="11">
    <source>
        <dbReference type="ARBA" id="ARBA00022989"/>
    </source>
</evidence>
<feature type="transmembrane region" description="Helical" evidence="14">
    <location>
        <begin position="380"/>
        <end position="403"/>
    </location>
</feature>
<evidence type="ECO:0000256" key="1">
    <source>
        <dbReference type="ARBA" id="ARBA00004141"/>
    </source>
</evidence>
<reference evidence="17 18" key="1">
    <citation type="submission" date="2019-07" db="EMBL/GenBank/DDBJ databases">
        <title>Annotation for the trematode Paragonimus westermani.</title>
        <authorList>
            <person name="Choi Y.-J."/>
        </authorList>
    </citation>
    <scope>NUCLEOTIDE SEQUENCE [LARGE SCALE GENOMIC DNA]</scope>
    <source>
        <strain evidence="17">180907_Pwestermani</strain>
    </source>
</reference>
<dbReference type="AlphaFoldDB" id="A0A8T0DAX4"/>
<comment type="caution">
    <text evidence="17">The sequence shown here is derived from an EMBL/GenBank/DDBJ whole genome shotgun (WGS) entry which is preliminary data.</text>
</comment>
<dbReference type="PROSITE" id="PS50293">
    <property type="entry name" value="TPR_REGION"/>
    <property type="match status" value="1"/>
</dbReference>
<gene>
    <name evidence="17" type="ORF">P879_08119</name>
</gene>
<feature type="transmembrane region" description="Helical" evidence="14">
    <location>
        <begin position="112"/>
        <end position="131"/>
    </location>
</feature>
<dbReference type="Proteomes" id="UP000699462">
    <property type="component" value="Unassembled WGS sequence"/>
</dbReference>
<evidence type="ECO:0000313" key="18">
    <source>
        <dbReference type="Proteomes" id="UP000699462"/>
    </source>
</evidence>
<dbReference type="EMBL" id="JTDF01007468">
    <property type="protein sequence ID" value="KAF8565005.1"/>
    <property type="molecule type" value="Genomic_DNA"/>
</dbReference>
<dbReference type="EC" id="2.4.1.109" evidence="5"/>
<dbReference type="OrthoDB" id="66906at2759"/>
<comment type="subcellular location">
    <subcellularLocation>
        <location evidence="2">Endoplasmic reticulum</location>
    </subcellularLocation>
    <subcellularLocation>
        <location evidence="1">Membrane</location>
        <topology evidence="1">Multi-pass membrane protein</topology>
    </subcellularLocation>
</comment>
<keyword evidence="12 14" id="KW-0472">Membrane</keyword>
<keyword evidence="6" id="KW-0808">Transferase</keyword>
<dbReference type="InterPro" id="IPR011990">
    <property type="entry name" value="TPR-like_helical_dom_sf"/>
</dbReference>
<feature type="transmembrane region" description="Helical" evidence="14">
    <location>
        <begin position="314"/>
        <end position="336"/>
    </location>
</feature>
<dbReference type="Pfam" id="PF08409">
    <property type="entry name" value="TMTC_DUF1736"/>
    <property type="match status" value="1"/>
</dbReference>
<keyword evidence="8" id="KW-0677">Repeat</keyword>
<feature type="repeat" description="TPR" evidence="13">
    <location>
        <begin position="726"/>
        <end position="759"/>
    </location>
</feature>
<name>A0A8T0DAX4_9TREM</name>
<evidence type="ECO:0000256" key="4">
    <source>
        <dbReference type="ARBA" id="ARBA00007882"/>
    </source>
</evidence>
<dbReference type="Gene3D" id="1.25.40.10">
    <property type="entry name" value="Tetratricopeptide repeat domain"/>
    <property type="match status" value="3"/>
</dbReference>
<evidence type="ECO:0000256" key="5">
    <source>
        <dbReference type="ARBA" id="ARBA00012839"/>
    </source>
</evidence>
<comment type="similarity">
    <text evidence="4">Belongs to the TMTC family.</text>
</comment>
<evidence type="ECO:0000256" key="3">
    <source>
        <dbReference type="ARBA" id="ARBA00004922"/>
    </source>
</evidence>